<dbReference type="GO" id="GO:0003677">
    <property type="term" value="F:DNA binding"/>
    <property type="evidence" value="ECO:0007669"/>
    <property type="project" value="UniProtKB-KW"/>
</dbReference>
<accession>A0A432ZEX3</accession>
<sequence>MRLVPVDTYLNFGNGKKRPADEGGGTFNVFGSNGVIGHCDEFNNPAGTIIIGRVGSYCGSVHYSPEQCWVTDNAIKGTAKTGADARYCYYLLLTRDLHSLRGGSGQPLINQTSLKSLEVPERSFADQKAIAHILGTLDDKIELNQKMNQTLEEIAKAIFKSWFVDFDPVRAKAKGRPIGLPPEISDLFPDELVDSEIGEIPKGWEVKTIEDVAKVTSGKRPPEKESVQSETCQYAVYGGAGPMAFCSEPLNFTKPAIITGRVGTLGKVFYLTDDCWVSDNSILICDAGVYSPLVFYVLQSVDLTALNVGSTQPLVTGKDIKNLNLVAPSDSLLQEYKGLFDLIKNRQSTANAEIEVLAELRDTLLPKLISGELRIPDAEKFLEEAGI</sequence>
<feature type="domain" description="Type I restriction modification DNA specificity" evidence="4">
    <location>
        <begin position="24"/>
        <end position="153"/>
    </location>
</feature>
<dbReference type="PANTHER" id="PTHR30408">
    <property type="entry name" value="TYPE-1 RESTRICTION ENZYME ECOKI SPECIFICITY PROTEIN"/>
    <property type="match status" value="1"/>
</dbReference>
<dbReference type="AlphaFoldDB" id="A0A432ZEX3"/>
<keyword evidence="3" id="KW-0238">DNA-binding</keyword>
<dbReference type="Pfam" id="PF01420">
    <property type="entry name" value="Methylase_S"/>
    <property type="match status" value="2"/>
</dbReference>
<dbReference type="CDD" id="cd17266">
    <property type="entry name" value="RMtype1_S_Sau1132ORF3780P-TRD2-CR2_like"/>
    <property type="match status" value="1"/>
</dbReference>
<comment type="caution">
    <text evidence="5">The sequence shown here is derived from an EMBL/GenBank/DDBJ whole genome shotgun (WGS) entry which is preliminary data.</text>
</comment>
<dbReference type="Proteomes" id="UP000288279">
    <property type="component" value="Unassembled WGS sequence"/>
</dbReference>
<protein>
    <recommendedName>
        <fullName evidence="4">Type I restriction modification DNA specificity domain-containing protein</fullName>
    </recommendedName>
</protein>
<evidence type="ECO:0000313" key="5">
    <source>
        <dbReference type="EMBL" id="RUO76449.1"/>
    </source>
</evidence>
<dbReference type="InterPro" id="IPR000055">
    <property type="entry name" value="Restrct_endonuc_typeI_TRD"/>
</dbReference>
<evidence type="ECO:0000256" key="3">
    <source>
        <dbReference type="ARBA" id="ARBA00023125"/>
    </source>
</evidence>
<evidence type="ECO:0000259" key="4">
    <source>
        <dbReference type="Pfam" id="PF01420"/>
    </source>
</evidence>
<dbReference type="EMBL" id="PIQG01000004">
    <property type="protein sequence ID" value="RUO76449.1"/>
    <property type="molecule type" value="Genomic_DNA"/>
</dbReference>
<organism evidence="5 6">
    <name type="scientific">Pseudidiomarina taiwanensis</name>
    <dbReference type="NCBI Taxonomy" id="337250"/>
    <lineage>
        <taxon>Bacteria</taxon>
        <taxon>Pseudomonadati</taxon>
        <taxon>Pseudomonadota</taxon>
        <taxon>Gammaproteobacteria</taxon>
        <taxon>Alteromonadales</taxon>
        <taxon>Idiomarinaceae</taxon>
        <taxon>Pseudidiomarina</taxon>
    </lineage>
</organism>
<evidence type="ECO:0000256" key="2">
    <source>
        <dbReference type="ARBA" id="ARBA00022747"/>
    </source>
</evidence>
<dbReference type="InterPro" id="IPR052021">
    <property type="entry name" value="Type-I_RS_S_subunit"/>
</dbReference>
<comment type="similarity">
    <text evidence="1">Belongs to the type-I restriction system S methylase family.</text>
</comment>
<dbReference type="Gene3D" id="1.10.287.1120">
    <property type="entry name" value="Bipartite methylase S protein"/>
    <property type="match status" value="1"/>
</dbReference>
<evidence type="ECO:0000313" key="6">
    <source>
        <dbReference type="Proteomes" id="UP000288279"/>
    </source>
</evidence>
<dbReference type="Gene3D" id="3.90.220.20">
    <property type="entry name" value="DNA methylase specificity domains"/>
    <property type="match status" value="2"/>
</dbReference>
<dbReference type="RefSeq" id="WP_126828185.1">
    <property type="nucleotide sequence ID" value="NZ_PIQG01000004.1"/>
</dbReference>
<keyword evidence="6" id="KW-1185">Reference proteome</keyword>
<dbReference type="InterPro" id="IPR044946">
    <property type="entry name" value="Restrct_endonuc_typeI_TRD_sf"/>
</dbReference>
<dbReference type="PANTHER" id="PTHR30408:SF13">
    <property type="entry name" value="TYPE I RESTRICTION ENZYME HINDI SPECIFICITY SUBUNIT"/>
    <property type="match status" value="1"/>
</dbReference>
<dbReference type="GO" id="GO:0009307">
    <property type="term" value="P:DNA restriction-modification system"/>
    <property type="evidence" value="ECO:0007669"/>
    <property type="project" value="UniProtKB-KW"/>
</dbReference>
<evidence type="ECO:0000256" key="1">
    <source>
        <dbReference type="ARBA" id="ARBA00010923"/>
    </source>
</evidence>
<feature type="domain" description="Type I restriction modification DNA specificity" evidence="4">
    <location>
        <begin position="201"/>
        <end position="344"/>
    </location>
</feature>
<name>A0A432ZEX3_9GAMM</name>
<dbReference type="SUPFAM" id="SSF116734">
    <property type="entry name" value="DNA methylase specificity domain"/>
    <property type="match status" value="2"/>
</dbReference>
<keyword evidence="2" id="KW-0680">Restriction system</keyword>
<gene>
    <name evidence="5" type="ORF">CWI83_08800</name>
</gene>
<dbReference type="OrthoDB" id="9798929at2"/>
<proteinExistence type="inferred from homology"/>
<reference evidence="5 6" key="1">
    <citation type="journal article" date="2011" name="Front. Microbiol.">
        <title>Genomic signatures of strain selection and enhancement in Bacillus atrophaeus var. globigii, a historical biowarfare simulant.</title>
        <authorList>
            <person name="Gibbons H.S."/>
            <person name="Broomall S.M."/>
            <person name="McNew L.A."/>
            <person name="Daligault H."/>
            <person name="Chapman C."/>
            <person name="Bruce D."/>
            <person name="Karavis M."/>
            <person name="Krepps M."/>
            <person name="McGregor P.A."/>
            <person name="Hong C."/>
            <person name="Park K.H."/>
            <person name="Akmal A."/>
            <person name="Feldman A."/>
            <person name="Lin J.S."/>
            <person name="Chang W.E."/>
            <person name="Higgs B.W."/>
            <person name="Demirev P."/>
            <person name="Lindquist J."/>
            <person name="Liem A."/>
            <person name="Fochler E."/>
            <person name="Read T.D."/>
            <person name="Tapia R."/>
            <person name="Johnson S."/>
            <person name="Bishop-Lilly K.A."/>
            <person name="Detter C."/>
            <person name="Han C."/>
            <person name="Sozhamannan S."/>
            <person name="Rosenzweig C.N."/>
            <person name="Skowronski E.W."/>
        </authorList>
    </citation>
    <scope>NUCLEOTIDE SEQUENCE [LARGE SCALE GENOMIC DNA]</scope>
    <source>
        <strain evidence="5 6">PIT1</strain>
    </source>
</reference>